<organism evidence="2 3">
    <name type="scientific">Plenodomus tracheiphilus IPT5</name>
    <dbReference type="NCBI Taxonomy" id="1408161"/>
    <lineage>
        <taxon>Eukaryota</taxon>
        <taxon>Fungi</taxon>
        <taxon>Dikarya</taxon>
        <taxon>Ascomycota</taxon>
        <taxon>Pezizomycotina</taxon>
        <taxon>Dothideomycetes</taxon>
        <taxon>Pleosporomycetidae</taxon>
        <taxon>Pleosporales</taxon>
        <taxon>Pleosporineae</taxon>
        <taxon>Leptosphaeriaceae</taxon>
        <taxon>Plenodomus</taxon>
    </lineage>
</organism>
<keyword evidence="3" id="KW-1185">Reference proteome</keyword>
<proteinExistence type="predicted"/>
<evidence type="ECO:0000313" key="2">
    <source>
        <dbReference type="EMBL" id="KAF2849520.1"/>
    </source>
</evidence>
<feature type="compositionally biased region" description="Polar residues" evidence="1">
    <location>
        <begin position="127"/>
        <end position="146"/>
    </location>
</feature>
<name>A0A6A7B1Z8_9PLEO</name>
<feature type="region of interest" description="Disordered" evidence="1">
    <location>
        <begin position="1"/>
        <end position="62"/>
    </location>
</feature>
<feature type="compositionally biased region" description="Low complexity" evidence="1">
    <location>
        <begin position="148"/>
        <end position="157"/>
    </location>
</feature>
<feature type="region of interest" description="Disordered" evidence="1">
    <location>
        <begin position="126"/>
        <end position="180"/>
    </location>
</feature>
<dbReference type="Proteomes" id="UP000799423">
    <property type="component" value="Unassembled WGS sequence"/>
</dbReference>
<accession>A0A6A7B1Z8</accession>
<dbReference type="OrthoDB" id="3797732at2759"/>
<dbReference type="EMBL" id="MU006311">
    <property type="protein sequence ID" value="KAF2849520.1"/>
    <property type="molecule type" value="Genomic_DNA"/>
</dbReference>
<sequence>MARLSAEHYKSNPGTPRPERKSTNRFREIFKPRTSSSVSSSPNLLTKAQRTPSPSLSPSIKPGFDRIGILPSEQSSFETARRDRDTFRGLTLAEMLKNDMKGINVSVGMVTQGATRENPVKIEAQKATENSSSPFPGTTIHNTIEIGSSPPASPSRSFAMGNTDPAHAAEDPFTSCEDHESHNKSFASKIFDDKDSLSQGIREYVASKIAKAISEHDVKLAREQREAFDMRAQSSSKISFFKIALQVIDNVIGRDAGRINLWTSPRSIGPITINHTRAASFLQCSTIAVFVIAIIEAALSGPKTLLLTTWRCAVIFGVYAVIMKHFGWAQDVGQDALLAPVICGSQELYLWVEMVMGKMAGATKSELAPGNKTSE</sequence>
<evidence type="ECO:0000256" key="1">
    <source>
        <dbReference type="SAM" id="MobiDB-lite"/>
    </source>
</evidence>
<protein>
    <submittedName>
        <fullName evidence="2">Uncharacterized protein</fullName>
    </submittedName>
</protein>
<reference evidence="2" key="1">
    <citation type="submission" date="2020-01" db="EMBL/GenBank/DDBJ databases">
        <authorList>
            <consortium name="DOE Joint Genome Institute"/>
            <person name="Haridas S."/>
            <person name="Albert R."/>
            <person name="Binder M."/>
            <person name="Bloem J."/>
            <person name="Labutti K."/>
            <person name="Salamov A."/>
            <person name="Andreopoulos B."/>
            <person name="Baker S.E."/>
            <person name="Barry K."/>
            <person name="Bills G."/>
            <person name="Bluhm B.H."/>
            <person name="Cannon C."/>
            <person name="Castanera R."/>
            <person name="Culley D.E."/>
            <person name="Daum C."/>
            <person name="Ezra D."/>
            <person name="Gonzalez J.B."/>
            <person name="Henrissat B."/>
            <person name="Kuo A."/>
            <person name="Liang C."/>
            <person name="Lipzen A."/>
            <person name="Lutzoni F."/>
            <person name="Magnuson J."/>
            <person name="Mondo S."/>
            <person name="Nolan M."/>
            <person name="Ohm R."/>
            <person name="Pangilinan J."/>
            <person name="Park H.-J."/>
            <person name="Ramirez L."/>
            <person name="Alfaro M."/>
            <person name="Sun H."/>
            <person name="Tritt A."/>
            <person name="Yoshinaga Y."/>
            <person name="Zwiers L.-H."/>
            <person name="Turgeon B.G."/>
            <person name="Goodwin S.B."/>
            <person name="Spatafora J.W."/>
            <person name="Crous P.W."/>
            <person name="Grigoriev I.V."/>
        </authorList>
    </citation>
    <scope>NUCLEOTIDE SEQUENCE</scope>
    <source>
        <strain evidence="2">IPT5</strain>
    </source>
</reference>
<dbReference type="AlphaFoldDB" id="A0A6A7B1Z8"/>
<feature type="compositionally biased region" description="Polar residues" evidence="1">
    <location>
        <begin position="42"/>
        <end position="58"/>
    </location>
</feature>
<feature type="compositionally biased region" description="Basic and acidic residues" evidence="1">
    <location>
        <begin position="1"/>
        <end position="10"/>
    </location>
</feature>
<gene>
    <name evidence="2" type="ORF">T440DRAFT_480047</name>
</gene>
<feature type="compositionally biased region" description="Basic and acidic residues" evidence="1">
    <location>
        <begin position="17"/>
        <end position="31"/>
    </location>
</feature>
<evidence type="ECO:0000313" key="3">
    <source>
        <dbReference type="Proteomes" id="UP000799423"/>
    </source>
</evidence>